<dbReference type="SUPFAM" id="SSF103473">
    <property type="entry name" value="MFS general substrate transporter"/>
    <property type="match status" value="1"/>
</dbReference>
<dbReference type="GO" id="GO:0022857">
    <property type="term" value="F:transmembrane transporter activity"/>
    <property type="evidence" value="ECO:0007669"/>
    <property type="project" value="InterPro"/>
</dbReference>
<evidence type="ECO:0000256" key="3">
    <source>
        <dbReference type="ARBA" id="ARBA00022692"/>
    </source>
</evidence>
<feature type="transmembrane region" description="Helical" evidence="6">
    <location>
        <begin position="313"/>
        <end position="333"/>
    </location>
</feature>
<comment type="caution">
    <text evidence="8">The sequence shown here is derived from an EMBL/GenBank/DDBJ whole genome shotgun (WGS) entry which is preliminary data.</text>
</comment>
<gene>
    <name evidence="8" type="ORF">D1610_04100</name>
</gene>
<organism evidence="8 9">
    <name type="scientific">Sphingomonas gilva</name>
    <dbReference type="NCBI Taxonomy" id="2305907"/>
    <lineage>
        <taxon>Bacteria</taxon>
        <taxon>Pseudomonadati</taxon>
        <taxon>Pseudomonadota</taxon>
        <taxon>Alphaproteobacteria</taxon>
        <taxon>Sphingomonadales</taxon>
        <taxon>Sphingomonadaceae</taxon>
        <taxon>Sphingomonas</taxon>
    </lineage>
</organism>
<feature type="transmembrane region" description="Helical" evidence="6">
    <location>
        <begin position="90"/>
        <end position="107"/>
    </location>
</feature>
<reference evidence="8 9" key="1">
    <citation type="submission" date="2018-08" db="EMBL/GenBank/DDBJ databases">
        <title>The multiple taxonomic identification of Sphingomonas gilva.</title>
        <authorList>
            <person name="Zhu D."/>
            <person name="Zheng S."/>
        </authorList>
    </citation>
    <scope>NUCLEOTIDE SEQUENCE [LARGE SCALE GENOMIC DNA]</scope>
    <source>
        <strain evidence="8 9">ZDH117</strain>
    </source>
</reference>
<evidence type="ECO:0000256" key="2">
    <source>
        <dbReference type="ARBA" id="ARBA00022448"/>
    </source>
</evidence>
<feature type="transmembrane region" description="Helical" evidence="6">
    <location>
        <begin position="410"/>
        <end position="433"/>
    </location>
</feature>
<feature type="transmembrane region" description="Helical" evidence="6">
    <location>
        <begin position="151"/>
        <end position="173"/>
    </location>
</feature>
<feature type="transmembrane region" description="Helical" evidence="6">
    <location>
        <begin position="15"/>
        <end position="37"/>
    </location>
</feature>
<feature type="transmembrane region" description="Helical" evidence="6">
    <location>
        <begin position="57"/>
        <end position="78"/>
    </location>
</feature>
<dbReference type="OrthoDB" id="7584869at2"/>
<dbReference type="RefSeq" id="WP_118862802.1">
    <property type="nucleotide sequence ID" value="NZ_QWLV01000001.1"/>
</dbReference>
<protein>
    <submittedName>
        <fullName evidence="8">MFS transporter</fullName>
    </submittedName>
</protein>
<keyword evidence="3 6" id="KW-0812">Transmembrane</keyword>
<evidence type="ECO:0000259" key="7">
    <source>
        <dbReference type="PROSITE" id="PS50850"/>
    </source>
</evidence>
<feature type="transmembrane region" description="Helical" evidence="6">
    <location>
        <begin position="193"/>
        <end position="211"/>
    </location>
</feature>
<dbReference type="InterPro" id="IPR011701">
    <property type="entry name" value="MFS"/>
</dbReference>
<dbReference type="Gene3D" id="1.20.1250.20">
    <property type="entry name" value="MFS general substrate transporter like domains"/>
    <property type="match status" value="1"/>
</dbReference>
<keyword evidence="5 6" id="KW-0472">Membrane</keyword>
<feature type="transmembrane region" description="Helical" evidence="6">
    <location>
        <begin position="445"/>
        <end position="471"/>
    </location>
</feature>
<feature type="transmembrane region" description="Helical" evidence="6">
    <location>
        <begin position="353"/>
        <end position="375"/>
    </location>
</feature>
<keyword evidence="9" id="KW-1185">Reference proteome</keyword>
<dbReference type="PANTHER" id="PTHR19432:SF35">
    <property type="entry name" value="SOLUTE CARRIER FAMILY 45 MEMBER 3 ISOFORM X1"/>
    <property type="match status" value="1"/>
</dbReference>
<dbReference type="AlphaFoldDB" id="A0A396RRK0"/>
<feature type="domain" description="Major facilitator superfamily (MFS) profile" evidence="7">
    <location>
        <begin position="309"/>
        <end position="503"/>
    </location>
</feature>
<evidence type="ECO:0000256" key="4">
    <source>
        <dbReference type="ARBA" id="ARBA00022989"/>
    </source>
</evidence>
<dbReference type="InterPro" id="IPR020846">
    <property type="entry name" value="MFS_dom"/>
</dbReference>
<dbReference type="PANTHER" id="PTHR19432">
    <property type="entry name" value="SUGAR TRANSPORTER"/>
    <property type="match status" value="1"/>
</dbReference>
<dbReference type="GO" id="GO:0016020">
    <property type="term" value="C:membrane"/>
    <property type="evidence" value="ECO:0007669"/>
    <property type="project" value="UniProtKB-SubCell"/>
</dbReference>
<feature type="transmembrane region" description="Helical" evidence="6">
    <location>
        <begin position="244"/>
        <end position="261"/>
    </location>
</feature>
<keyword evidence="2" id="KW-0813">Transport</keyword>
<proteinExistence type="predicted"/>
<evidence type="ECO:0000313" key="9">
    <source>
        <dbReference type="Proteomes" id="UP000266693"/>
    </source>
</evidence>
<evidence type="ECO:0000256" key="1">
    <source>
        <dbReference type="ARBA" id="ARBA00004141"/>
    </source>
</evidence>
<keyword evidence="4 6" id="KW-1133">Transmembrane helix</keyword>
<evidence type="ECO:0000256" key="6">
    <source>
        <dbReference type="SAM" id="Phobius"/>
    </source>
</evidence>
<feature type="transmembrane region" description="Helical" evidence="6">
    <location>
        <begin position="267"/>
        <end position="284"/>
    </location>
</feature>
<dbReference type="Pfam" id="PF07690">
    <property type="entry name" value="MFS_1"/>
    <property type="match status" value="1"/>
</dbReference>
<dbReference type="Proteomes" id="UP000266693">
    <property type="component" value="Unassembled WGS sequence"/>
</dbReference>
<feature type="transmembrane region" description="Helical" evidence="6">
    <location>
        <begin position="387"/>
        <end position="404"/>
    </location>
</feature>
<sequence>MTAPSVHEGAATRPLLGFAGMWNLSFGFFGIQVAFALQGANVSRIFQTLGATIEELPFLWIAAPVTGLIVQPLVGHFSDRTWLGRLGRRRPYFLAGAILAALALVAMPHAQALWVAAALLWILDASINVSMEPFRAFVGDMLDPRQRSRGYAFQTIFIGAGAVLAACAPAILTDGFGIANTAPLGETPPSVRWAFYGGAAVLVATIAWTVVTTREFPPDTLRAFGDATGHAAPPAEAAPGWRQAAGWIAIGAAIAASVATLGLDQPLYILGFGMAAFGLAQMINRLRLSAGRDRLLNHILSDLNTMPATMRRLAIVHFLSWFGLFVLWIYATPVVTRHHFGASDVASAAYNDGANWVGVLFGAYNAVAAVYAFAIPALARRIGMRRLHAINLIAGALGLVSFALTRDADLLLVSMIGVGMAWASILTIPYTILSNCLPPNKLGVYMGLFNIFIVLPQLVVSTVMGALGSALYPDDPVFGFVIAAAFMLAAAAAVRLLAEDGTA</sequence>
<feature type="transmembrane region" description="Helical" evidence="6">
    <location>
        <begin position="477"/>
        <end position="498"/>
    </location>
</feature>
<dbReference type="InterPro" id="IPR036259">
    <property type="entry name" value="MFS_trans_sf"/>
</dbReference>
<comment type="subcellular location">
    <subcellularLocation>
        <location evidence="1">Membrane</location>
        <topology evidence="1">Multi-pass membrane protein</topology>
    </subcellularLocation>
</comment>
<dbReference type="EMBL" id="QWLV01000001">
    <property type="protein sequence ID" value="RHW19297.1"/>
    <property type="molecule type" value="Genomic_DNA"/>
</dbReference>
<accession>A0A396RRK0</accession>
<evidence type="ECO:0000256" key="5">
    <source>
        <dbReference type="ARBA" id="ARBA00023136"/>
    </source>
</evidence>
<dbReference type="PROSITE" id="PS50850">
    <property type="entry name" value="MFS"/>
    <property type="match status" value="1"/>
</dbReference>
<name>A0A396RRK0_9SPHN</name>
<evidence type="ECO:0000313" key="8">
    <source>
        <dbReference type="EMBL" id="RHW19297.1"/>
    </source>
</evidence>